<protein>
    <recommendedName>
        <fullName evidence="6">NAC domain-containing protein</fullName>
    </recommendedName>
</protein>
<proteinExistence type="predicted"/>
<evidence type="ECO:0000259" key="6">
    <source>
        <dbReference type="PROSITE" id="PS51005"/>
    </source>
</evidence>
<dbReference type="PANTHER" id="PTHR31744:SF93">
    <property type="entry name" value="NAC DOMAIN-CONTAINING PROTEIN"/>
    <property type="match status" value="1"/>
</dbReference>
<evidence type="ECO:0000256" key="3">
    <source>
        <dbReference type="ARBA" id="ARBA00023163"/>
    </source>
</evidence>
<evidence type="ECO:0000256" key="2">
    <source>
        <dbReference type="ARBA" id="ARBA00023125"/>
    </source>
</evidence>
<accession>A0ABD3TEC4</accession>
<dbReference type="Gene3D" id="2.170.150.80">
    <property type="entry name" value="NAC domain"/>
    <property type="match status" value="1"/>
</dbReference>
<reference evidence="7 8" key="1">
    <citation type="submission" date="2024-12" db="EMBL/GenBank/DDBJ databases">
        <title>The unique morphological basis and parallel evolutionary history of personate flowers in Penstemon.</title>
        <authorList>
            <person name="Depatie T.H."/>
            <person name="Wessinger C.A."/>
        </authorList>
    </citation>
    <scope>NUCLEOTIDE SEQUENCE [LARGE SCALE GENOMIC DNA]</scope>
    <source>
        <strain evidence="7">WTNN_2</strain>
        <tissue evidence="7">Leaf</tissue>
    </source>
</reference>
<evidence type="ECO:0000256" key="1">
    <source>
        <dbReference type="ARBA" id="ARBA00023015"/>
    </source>
</evidence>
<evidence type="ECO:0000256" key="4">
    <source>
        <dbReference type="ARBA" id="ARBA00023242"/>
    </source>
</evidence>
<evidence type="ECO:0000313" key="7">
    <source>
        <dbReference type="EMBL" id="KAL3835359.1"/>
    </source>
</evidence>
<dbReference type="AlphaFoldDB" id="A0ABD3TEC4"/>
<feature type="compositionally biased region" description="Low complexity" evidence="5">
    <location>
        <begin position="203"/>
        <end position="229"/>
    </location>
</feature>
<dbReference type="GO" id="GO:0003677">
    <property type="term" value="F:DNA binding"/>
    <property type="evidence" value="ECO:0007669"/>
    <property type="project" value="UniProtKB-KW"/>
</dbReference>
<feature type="region of interest" description="Disordered" evidence="5">
    <location>
        <begin position="202"/>
        <end position="236"/>
    </location>
</feature>
<dbReference type="InterPro" id="IPR036093">
    <property type="entry name" value="NAC_dom_sf"/>
</dbReference>
<keyword evidence="4" id="KW-0539">Nucleus</keyword>
<dbReference type="EMBL" id="JBJXBP010000004">
    <property type="protein sequence ID" value="KAL3835359.1"/>
    <property type="molecule type" value="Genomic_DNA"/>
</dbReference>
<dbReference type="PROSITE" id="PS51005">
    <property type="entry name" value="NAC"/>
    <property type="match status" value="1"/>
</dbReference>
<evidence type="ECO:0000313" key="8">
    <source>
        <dbReference type="Proteomes" id="UP001634393"/>
    </source>
</evidence>
<keyword evidence="3" id="KW-0804">Transcription</keyword>
<keyword evidence="8" id="KW-1185">Reference proteome</keyword>
<sequence>MDKLNFVKDGESKLPPGFRFQPTDEEIVFQYLARKVLSYPLPASIIPEINIFSFDPWELPGDLDQDRYFFSNKETNYRNADRTSKATCGGYWKDTGSKKQINCSKRVPMVGIKKTLVFHNGKYPRTSRTDWIMHVYCIAVSRNTASNIQQKKNPQFYIMQGNSLVQVGNWVLCHIFLKKRSDEVNDNGTLRSYDLMVDDISDTDSSSASSSLDSDSSALSEVSSSSSNRETSRKNV</sequence>
<dbReference type="Pfam" id="PF02365">
    <property type="entry name" value="NAM"/>
    <property type="match status" value="1"/>
</dbReference>
<dbReference type="Proteomes" id="UP001634393">
    <property type="component" value="Unassembled WGS sequence"/>
</dbReference>
<evidence type="ECO:0000256" key="5">
    <source>
        <dbReference type="SAM" id="MobiDB-lite"/>
    </source>
</evidence>
<name>A0ABD3TEC4_9LAMI</name>
<feature type="domain" description="NAC" evidence="6">
    <location>
        <begin position="14"/>
        <end position="178"/>
    </location>
</feature>
<organism evidence="7 8">
    <name type="scientific">Penstemon smallii</name>
    <dbReference type="NCBI Taxonomy" id="265156"/>
    <lineage>
        <taxon>Eukaryota</taxon>
        <taxon>Viridiplantae</taxon>
        <taxon>Streptophyta</taxon>
        <taxon>Embryophyta</taxon>
        <taxon>Tracheophyta</taxon>
        <taxon>Spermatophyta</taxon>
        <taxon>Magnoliopsida</taxon>
        <taxon>eudicotyledons</taxon>
        <taxon>Gunneridae</taxon>
        <taxon>Pentapetalae</taxon>
        <taxon>asterids</taxon>
        <taxon>lamiids</taxon>
        <taxon>Lamiales</taxon>
        <taxon>Plantaginaceae</taxon>
        <taxon>Cheloneae</taxon>
        <taxon>Penstemon</taxon>
    </lineage>
</organism>
<dbReference type="InterPro" id="IPR003441">
    <property type="entry name" value="NAC-dom"/>
</dbReference>
<keyword evidence="1" id="KW-0805">Transcription regulation</keyword>
<keyword evidence="2" id="KW-0238">DNA-binding</keyword>
<dbReference type="SUPFAM" id="SSF101941">
    <property type="entry name" value="NAC domain"/>
    <property type="match status" value="1"/>
</dbReference>
<gene>
    <name evidence="7" type="ORF">ACJIZ3_010095</name>
</gene>
<dbReference type="PANTHER" id="PTHR31744">
    <property type="entry name" value="PROTEIN CUP-SHAPED COTYLEDON 2-RELATED"/>
    <property type="match status" value="1"/>
</dbReference>
<comment type="caution">
    <text evidence="7">The sequence shown here is derived from an EMBL/GenBank/DDBJ whole genome shotgun (WGS) entry which is preliminary data.</text>
</comment>